<name>A0A940NMQ4_9BACI</name>
<dbReference type="Gene3D" id="2.60.40.1930">
    <property type="match status" value="3"/>
</dbReference>
<feature type="chain" id="PRO_5037841735" description="Bacterial Ig domain-containing protein" evidence="2">
    <location>
        <begin position="25"/>
        <end position="956"/>
    </location>
</feature>
<accession>A0A940NMQ4</accession>
<dbReference type="EMBL" id="JAGIYQ010000002">
    <property type="protein sequence ID" value="MBP0724380.1"/>
    <property type="molecule type" value="Genomic_DNA"/>
</dbReference>
<evidence type="ECO:0000259" key="3">
    <source>
        <dbReference type="Pfam" id="PF17936"/>
    </source>
</evidence>
<dbReference type="AlphaFoldDB" id="A0A940NMQ4"/>
<feature type="compositionally biased region" description="Pro residues" evidence="1">
    <location>
        <begin position="438"/>
        <end position="453"/>
    </location>
</feature>
<feature type="region of interest" description="Disordered" evidence="1">
    <location>
        <begin position="432"/>
        <end position="453"/>
    </location>
</feature>
<evidence type="ECO:0000256" key="2">
    <source>
        <dbReference type="SAM" id="SignalP"/>
    </source>
</evidence>
<dbReference type="InterPro" id="IPR013783">
    <property type="entry name" value="Ig-like_fold"/>
</dbReference>
<feature type="domain" description="Bacterial Ig" evidence="3">
    <location>
        <begin position="805"/>
        <end position="874"/>
    </location>
</feature>
<reference evidence="4" key="1">
    <citation type="submission" date="2021-04" db="EMBL/GenBank/DDBJ databases">
        <title>Genome seq and assembly of Bacillus sp.</title>
        <authorList>
            <person name="Chhetri G."/>
        </authorList>
    </citation>
    <scope>NUCLEOTIDE SEQUENCE</scope>
    <source>
        <strain evidence="4">RG28</strain>
    </source>
</reference>
<evidence type="ECO:0000256" key="1">
    <source>
        <dbReference type="SAM" id="MobiDB-lite"/>
    </source>
</evidence>
<protein>
    <recommendedName>
        <fullName evidence="3">Bacterial Ig domain-containing protein</fullName>
    </recommendedName>
</protein>
<feature type="domain" description="Bacterial Ig" evidence="3">
    <location>
        <begin position="880"/>
        <end position="954"/>
    </location>
</feature>
<keyword evidence="5" id="KW-1185">Reference proteome</keyword>
<dbReference type="InterPro" id="IPR041498">
    <property type="entry name" value="Big_6"/>
</dbReference>
<feature type="signal peptide" evidence="2">
    <location>
        <begin position="1"/>
        <end position="24"/>
    </location>
</feature>
<gene>
    <name evidence="4" type="ORF">J5Y03_04165</name>
</gene>
<organism evidence="4 5">
    <name type="scientific">Gottfriedia endophytica</name>
    <dbReference type="NCBI Taxonomy" id="2820819"/>
    <lineage>
        <taxon>Bacteria</taxon>
        <taxon>Bacillati</taxon>
        <taxon>Bacillota</taxon>
        <taxon>Bacilli</taxon>
        <taxon>Bacillales</taxon>
        <taxon>Bacillaceae</taxon>
        <taxon>Gottfriedia</taxon>
    </lineage>
</organism>
<dbReference type="RefSeq" id="WP_209402827.1">
    <property type="nucleotide sequence ID" value="NZ_JAGIYQ010000002.1"/>
</dbReference>
<feature type="domain" description="Bacterial Ig" evidence="3">
    <location>
        <begin position="716"/>
        <end position="793"/>
    </location>
</feature>
<dbReference type="Pfam" id="PF17936">
    <property type="entry name" value="Big_6"/>
    <property type="match status" value="6"/>
</dbReference>
<feature type="domain" description="Bacterial Ig" evidence="3">
    <location>
        <begin position="552"/>
        <end position="631"/>
    </location>
</feature>
<dbReference type="Proteomes" id="UP000682134">
    <property type="component" value="Unassembled WGS sequence"/>
</dbReference>
<keyword evidence="2" id="KW-0732">Signal</keyword>
<proteinExistence type="predicted"/>
<sequence>MKKNLIVTLATLLLLIGNVLPALAAGNVTIDFNTDKENYTAQSKILVTGTVLKGTEAGRGTSPTLMLKNESGDPIEVYQWKDSEISSDGTISKTITLGKKLVDGAYVIIISALNTQVSKTIHITGYGSNPTPTPQKELSINTDKFDYKPGEKIELTGTVKSGDLPQSGVDITITFKKNGEKIGADGKVTSVSDGTFHYSYQIPSDTTTGKYLISASLADGSQKEIYVNVESTPAPQKELSFNTNKSDYNSGETVDILGTVKSGNMPQSGVDVTIVVKKDGTKIGADGKATSVSDGTFHYLYQIPSDATSGKYLITASLADGSKKEININVATPAPHYVLNMNTDKGDYKTGDNVKISGNITAGSTLQSDVELIINVEKEGKTIFTDESVKSGKDGKFYYSYKIPATSEAGKYTIKVSLWYDSSTSVSKPINVSINSTPPTPVPDPIPPTPTPDPTPVPIPKPVEAPVPPDVNKVTSESTVITGNAELGTTIAITDKKQLTITGKTDANGHFSISLSNKFKAGTILYATAIKEERLSKETIIEVVEAGDRTTPDAPKVKDLLDIDKFIKGKAEAGSKLTIKVGSQIIATGTADQNGEFSIPIKEQKAGTVLIVTATDSTGNVSKETLVEVKDTTPPEMPSVSRVTYNEISGKAEAGSKITIKVGSQIITTGTTDQNGEFTLSIKEQKAGTVLIVTATDNAGNVSKETFVEVKDTTPPEMPSVSQVTYTEISGKAEADSKITIKVGSQIIATGTVDQNGEFTISIKEQKAGTVLIVTATDSAGNVSKQTRVEVKDTTPPGIPSVKSVTSTKITGKTEPGAKVTIKVGNKIIATGTTDNKGMFSILMKVQKAGTILNVTATDRAGNVSKNTVVVIKDTTPPSIPTISSVTSTKITGKAEAGTTVYVKAGRTIIGVATVNSKGIYSVSFKKQKAGTILSVYAKDKAGNIGKSKMVTVPKK</sequence>
<feature type="domain" description="Bacterial Ig" evidence="3">
    <location>
        <begin position="635"/>
        <end position="712"/>
    </location>
</feature>
<evidence type="ECO:0000313" key="5">
    <source>
        <dbReference type="Proteomes" id="UP000682134"/>
    </source>
</evidence>
<evidence type="ECO:0000313" key="4">
    <source>
        <dbReference type="EMBL" id="MBP0724380.1"/>
    </source>
</evidence>
<comment type="caution">
    <text evidence="4">The sequence shown here is derived from an EMBL/GenBank/DDBJ whole genome shotgun (WGS) entry which is preliminary data.</text>
</comment>
<feature type="domain" description="Bacterial Ig" evidence="3">
    <location>
        <begin position="465"/>
        <end position="531"/>
    </location>
</feature>
<dbReference type="Gene3D" id="2.60.40.10">
    <property type="entry name" value="Immunoglobulins"/>
    <property type="match status" value="6"/>
</dbReference>